<feature type="region of interest" description="Disordered" evidence="5">
    <location>
        <begin position="1"/>
        <end position="22"/>
    </location>
</feature>
<evidence type="ECO:0000256" key="2">
    <source>
        <dbReference type="ARBA" id="ARBA00023125"/>
    </source>
</evidence>
<organism evidence="7 8">
    <name type="scientific">Phreatobacter oligotrophus</name>
    <dbReference type="NCBI Taxonomy" id="1122261"/>
    <lineage>
        <taxon>Bacteria</taxon>
        <taxon>Pseudomonadati</taxon>
        <taxon>Pseudomonadota</taxon>
        <taxon>Alphaproteobacteria</taxon>
        <taxon>Hyphomicrobiales</taxon>
        <taxon>Phreatobacteraceae</taxon>
        <taxon>Phreatobacter</taxon>
    </lineage>
</organism>
<sequence>MNDVPSPTPRRGRPKSLSDAHQQDRALGALRRVLAERGYAGTTMDMVAAAAGLSKKTLYALFDSKEKLFGALVDRHRASILDLPRPPSDRPLAEELAAIFRLDADPADVEERQAVMHLMLAEARRHAELLPVLSAHGPLTAEALLAEWLQREQERGRIAASDPRDLAAILLGLVFGVLAPRPLAPAPMDFSSRRRMALLAIDVFLNGAEARGGTA</sequence>
<keyword evidence="8" id="KW-1185">Reference proteome</keyword>
<keyword evidence="2 4" id="KW-0238">DNA-binding</keyword>
<name>A0A2T4ZHY0_9HYPH</name>
<dbReference type="AlphaFoldDB" id="A0A2T4ZHY0"/>
<dbReference type="InterPro" id="IPR036271">
    <property type="entry name" value="Tet_transcr_reg_TetR-rel_C_sf"/>
</dbReference>
<dbReference type="RefSeq" id="WP_170118086.1">
    <property type="nucleotide sequence ID" value="NZ_PZZL01000001.1"/>
</dbReference>
<dbReference type="InterPro" id="IPR009057">
    <property type="entry name" value="Homeodomain-like_sf"/>
</dbReference>
<dbReference type="GO" id="GO:0000976">
    <property type="term" value="F:transcription cis-regulatory region binding"/>
    <property type="evidence" value="ECO:0007669"/>
    <property type="project" value="TreeGrafter"/>
</dbReference>
<dbReference type="SUPFAM" id="SSF48498">
    <property type="entry name" value="Tetracyclin repressor-like, C-terminal domain"/>
    <property type="match status" value="1"/>
</dbReference>
<reference evidence="7 8" key="1">
    <citation type="submission" date="2018-04" db="EMBL/GenBank/DDBJ databases">
        <title>Genomic Encyclopedia of Archaeal and Bacterial Type Strains, Phase II (KMG-II): from individual species to whole genera.</title>
        <authorList>
            <person name="Goeker M."/>
        </authorList>
    </citation>
    <scope>NUCLEOTIDE SEQUENCE [LARGE SCALE GENOMIC DNA]</scope>
    <source>
        <strain evidence="7 8">DSM 25521</strain>
    </source>
</reference>
<dbReference type="PROSITE" id="PS50977">
    <property type="entry name" value="HTH_TETR_2"/>
    <property type="match status" value="1"/>
</dbReference>
<feature type="DNA-binding region" description="H-T-H motif" evidence="4">
    <location>
        <begin position="43"/>
        <end position="62"/>
    </location>
</feature>
<dbReference type="Pfam" id="PF00440">
    <property type="entry name" value="TetR_N"/>
    <property type="match status" value="1"/>
</dbReference>
<evidence type="ECO:0000313" key="7">
    <source>
        <dbReference type="EMBL" id="PTM61585.1"/>
    </source>
</evidence>
<gene>
    <name evidence="7" type="ORF">C8P69_101255</name>
</gene>
<evidence type="ECO:0000259" key="6">
    <source>
        <dbReference type="PROSITE" id="PS50977"/>
    </source>
</evidence>
<keyword evidence="3" id="KW-0804">Transcription</keyword>
<dbReference type="PRINTS" id="PR00455">
    <property type="entry name" value="HTHTETR"/>
</dbReference>
<dbReference type="GO" id="GO:0003700">
    <property type="term" value="F:DNA-binding transcription factor activity"/>
    <property type="evidence" value="ECO:0007669"/>
    <property type="project" value="TreeGrafter"/>
</dbReference>
<evidence type="ECO:0000256" key="5">
    <source>
        <dbReference type="SAM" id="MobiDB-lite"/>
    </source>
</evidence>
<keyword evidence="1" id="KW-0805">Transcription regulation</keyword>
<protein>
    <submittedName>
        <fullName evidence="7">TetR family transcriptional regulator</fullName>
    </submittedName>
</protein>
<dbReference type="EMBL" id="PZZL01000001">
    <property type="protein sequence ID" value="PTM61585.1"/>
    <property type="molecule type" value="Genomic_DNA"/>
</dbReference>
<dbReference type="PANTHER" id="PTHR30055:SF234">
    <property type="entry name" value="HTH-TYPE TRANSCRIPTIONAL REGULATOR BETI"/>
    <property type="match status" value="1"/>
</dbReference>
<comment type="caution">
    <text evidence="7">The sequence shown here is derived from an EMBL/GenBank/DDBJ whole genome shotgun (WGS) entry which is preliminary data.</text>
</comment>
<evidence type="ECO:0000256" key="1">
    <source>
        <dbReference type="ARBA" id="ARBA00023015"/>
    </source>
</evidence>
<dbReference type="Gene3D" id="1.10.357.10">
    <property type="entry name" value="Tetracycline Repressor, domain 2"/>
    <property type="match status" value="1"/>
</dbReference>
<dbReference type="InterPro" id="IPR050109">
    <property type="entry name" value="HTH-type_TetR-like_transc_reg"/>
</dbReference>
<accession>A0A2T4ZHY0</accession>
<dbReference type="Proteomes" id="UP000241808">
    <property type="component" value="Unassembled WGS sequence"/>
</dbReference>
<evidence type="ECO:0000256" key="4">
    <source>
        <dbReference type="PROSITE-ProRule" id="PRU00335"/>
    </source>
</evidence>
<dbReference type="InterPro" id="IPR039536">
    <property type="entry name" value="TetR_C_Proteobacteria"/>
</dbReference>
<dbReference type="SUPFAM" id="SSF46689">
    <property type="entry name" value="Homeodomain-like"/>
    <property type="match status" value="1"/>
</dbReference>
<evidence type="ECO:0000313" key="8">
    <source>
        <dbReference type="Proteomes" id="UP000241808"/>
    </source>
</evidence>
<proteinExistence type="predicted"/>
<dbReference type="PANTHER" id="PTHR30055">
    <property type="entry name" value="HTH-TYPE TRANSCRIPTIONAL REGULATOR RUTR"/>
    <property type="match status" value="1"/>
</dbReference>
<dbReference type="InterPro" id="IPR001647">
    <property type="entry name" value="HTH_TetR"/>
</dbReference>
<feature type="domain" description="HTH tetR-type" evidence="6">
    <location>
        <begin position="20"/>
        <end position="80"/>
    </location>
</feature>
<evidence type="ECO:0000256" key="3">
    <source>
        <dbReference type="ARBA" id="ARBA00023163"/>
    </source>
</evidence>
<dbReference type="Pfam" id="PF14246">
    <property type="entry name" value="TetR_C_7"/>
    <property type="match status" value="1"/>
</dbReference>